<evidence type="ECO:0000313" key="3">
    <source>
        <dbReference type="Proteomes" id="UP001194714"/>
    </source>
</evidence>
<name>A0ABS0B1N0_9BACT</name>
<dbReference type="RefSeq" id="WP_320412060.1">
    <property type="nucleotide sequence ID" value="NZ_JAAEJV010000071.1"/>
</dbReference>
<dbReference type="InterPro" id="IPR002559">
    <property type="entry name" value="Transposase_11"/>
</dbReference>
<accession>A0ABS0B1N0</accession>
<evidence type="ECO:0000313" key="2">
    <source>
        <dbReference type="EMBL" id="MBF5060084.1"/>
    </source>
</evidence>
<proteinExistence type="predicted"/>
<keyword evidence="3" id="KW-1185">Reference proteome</keyword>
<sequence length="91" mass="10390">MDIEGLFNGLAIQQQRALKGLRKVYGNQVYLAGLRTPKNELLIVATNKDPENAIEMYAKRWEIETLFGCLKGRGFNFEDTHMTDNEKLVNS</sequence>
<comment type="caution">
    <text evidence="2">The sequence shown here is derived from an EMBL/GenBank/DDBJ whole genome shotgun (WGS) entry which is preliminary data.</text>
</comment>
<dbReference type="Pfam" id="PF01609">
    <property type="entry name" value="DDE_Tnp_1"/>
    <property type="match status" value="1"/>
</dbReference>
<dbReference type="SUPFAM" id="SSF53098">
    <property type="entry name" value="Ribonuclease H-like"/>
    <property type="match status" value="1"/>
</dbReference>
<evidence type="ECO:0000259" key="1">
    <source>
        <dbReference type="Pfam" id="PF01609"/>
    </source>
</evidence>
<dbReference type="Gene3D" id="3.90.350.10">
    <property type="entry name" value="Transposase Inhibitor Protein From Tn5, Chain A, domain 1"/>
    <property type="match status" value="1"/>
</dbReference>
<organism evidence="2 3">
    <name type="scientific">Candidatus Neptunichlamydia vexilliferae</name>
    <dbReference type="NCBI Taxonomy" id="1651774"/>
    <lineage>
        <taxon>Bacteria</taxon>
        <taxon>Pseudomonadati</taxon>
        <taxon>Chlamydiota</taxon>
        <taxon>Chlamydiia</taxon>
        <taxon>Parachlamydiales</taxon>
        <taxon>Simkaniaceae</taxon>
        <taxon>Candidatus Neptunichlamydia</taxon>
    </lineage>
</organism>
<dbReference type="Proteomes" id="UP001194714">
    <property type="component" value="Unassembled WGS sequence"/>
</dbReference>
<reference evidence="2 3" key="1">
    <citation type="submission" date="2020-01" db="EMBL/GenBank/DDBJ databases">
        <title>Draft genome sequence of Cand. Neptunochlamydia vexilliferae K9.</title>
        <authorList>
            <person name="Schulz F."/>
            <person name="Koestlbacher S."/>
            <person name="Wascher F."/>
            <person name="Pizzetti I."/>
            <person name="Horn M."/>
        </authorList>
    </citation>
    <scope>NUCLEOTIDE SEQUENCE [LARGE SCALE GENOMIC DNA]</scope>
    <source>
        <strain evidence="2 3">K9</strain>
    </source>
</reference>
<gene>
    <name evidence="2" type="ORF">NEPTK9_001610</name>
</gene>
<dbReference type="EMBL" id="JAAEJV010000071">
    <property type="protein sequence ID" value="MBF5060084.1"/>
    <property type="molecule type" value="Genomic_DNA"/>
</dbReference>
<dbReference type="InterPro" id="IPR012337">
    <property type="entry name" value="RNaseH-like_sf"/>
</dbReference>
<feature type="domain" description="Transposase IS4-like" evidence="1">
    <location>
        <begin position="41"/>
        <end position="88"/>
    </location>
</feature>
<protein>
    <recommendedName>
        <fullName evidence="1">Transposase IS4-like domain-containing protein</fullName>
    </recommendedName>
</protein>